<dbReference type="InterPro" id="IPR011042">
    <property type="entry name" value="6-blade_b-propeller_TolB-like"/>
</dbReference>
<dbReference type="Pfam" id="PF17170">
    <property type="entry name" value="DUF5128"/>
    <property type="match status" value="1"/>
</dbReference>
<feature type="non-terminal residue" evidence="1">
    <location>
        <position position="266"/>
    </location>
</feature>
<evidence type="ECO:0008006" key="2">
    <source>
        <dbReference type="Google" id="ProtNLM"/>
    </source>
</evidence>
<evidence type="ECO:0000313" key="1">
    <source>
        <dbReference type="EMBL" id="GAG07872.1"/>
    </source>
</evidence>
<sequence>DALFQWVGVVTDLKNHIYVTDAMDYSLKKFDTKGNLLKKTGRKGQGPGEFLAPRLLDSSDQLLYVTDQYIPGIHVFDRNLEFRRKIPLMRLVGDLKVISDKQIAVVTLVYGQIGKIFFYDDKGKVIREFNYSTKKSSLLMDSISFDIDFHGNIYLAYNFQDKIEKFDAEGRKLWSQELLRIRRVKRKKISSMVVPTKIVYKDVVLDTSGKLFVLGGNLSKNPSRDVYVLSQKGEHLTTFTLPETSHYIYIDSQDYIYSRANDGVTL</sequence>
<dbReference type="AlphaFoldDB" id="X0V939"/>
<protein>
    <recommendedName>
        <fullName evidence="2">6-bladed beta-propeller</fullName>
    </recommendedName>
</protein>
<proteinExistence type="predicted"/>
<comment type="caution">
    <text evidence="1">The sequence shown here is derived from an EMBL/GenBank/DDBJ whole genome shotgun (WGS) entry which is preliminary data.</text>
</comment>
<reference evidence="1" key="1">
    <citation type="journal article" date="2014" name="Front. Microbiol.">
        <title>High frequency of phylogenetically diverse reductive dehalogenase-homologous genes in deep subseafloor sedimentary metagenomes.</title>
        <authorList>
            <person name="Kawai M."/>
            <person name="Futagami T."/>
            <person name="Toyoda A."/>
            <person name="Takaki Y."/>
            <person name="Nishi S."/>
            <person name="Hori S."/>
            <person name="Arai W."/>
            <person name="Tsubouchi T."/>
            <person name="Morono Y."/>
            <person name="Uchiyama I."/>
            <person name="Ito T."/>
            <person name="Fujiyama A."/>
            <person name="Inagaki F."/>
            <person name="Takami H."/>
        </authorList>
    </citation>
    <scope>NUCLEOTIDE SEQUENCE</scope>
    <source>
        <strain evidence="1">Expedition CK06-06</strain>
    </source>
</reference>
<accession>X0V939</accession>
<dbReference type="Gene3D" id="2.120.10.30">
    <property type="entry name" value="TolB, C-terminal domain"/>
    <property type="match status" value="1"/>
</dbReference>
<gene>
    <name evidence="1" type="ORF">S01H1_42578</name>
</gene>
<dbReference type="SUPFAM" id="SSF75011">
    <property type="entry name" value="3-carboxy-cis,cis-mucoante lactonizing enzyme"/>
    <property type="match status" value="1"/>
</dbReference>
<feature type="non-terminal residue" evidence="1">
    <location>
        <position position="1"/>
    </location>
</feature>
<name>X0V939_9ZZZZ</name>
<organism evidence="1">
    <name type="scientific">marine sediment metagenome</name>
    <dbReference type="NCBI Taxonomy" id="412755"/>
    <lineage>
        <taxon>unclassified sequences</taxon>
        <taxon>metagenomes</taxon>
        <taxon>ecological metagenomes</taxon>
    </lineage>
</organism>
<dbReference type="EMBL" id="BARS01027082">
    <property type="protein sequence ID" value="GAG07872.1"/>
    <property type="molecule type" value="Genomic_DNA"/>
</dbReference>